<proteinExistence type="predicted"/>
<dbReference type="AlphaFoldDB" id="A0A7I8VWR3"/>
<dbReference type="EMBL" id="CAJFCJ010000013">
    <property type="protein sequence ID" value="CAD5120666.1"/>
    <property type="molecule type" value="Genomic_DNA"/>
</dbReference>
<evidence type="ECO:0000313" key="2">
    <source>
        <dbReference type="Proteomes" id="UP000549394"/>
    </source>
</evidence>
<name>A0A7I8VWR3_9ANNE</name>
<keyword evidence="2" id="KW-1185">Reference proteome</keyword>
<reference evidence="1 2" key="1">
    <citation type="submission" date="2020-08" db="EMBL/GenBank/DDBJ databases">
        <authorList>
            <person name="Hejnol A."/>
        </authorList>
    </citation>
    <scope>NUCLEOTIDE SEQUENCE [LARGE SCALE GENOMIC DNA]</scope>
</reference>
<sequence>MMLKCVRISIPSTEHASYIQKILGEGINLSGVTTCGVYKSYIGYFKNELSLFSYVDEEIEDIFRSTVHRLVAKFDERNIEYVGNIPSSHITTVLDVCLWFTKYGVKFSPMPDMDKLYIEGPEEIVQILNSIIKRGIVGED</sequence>
<accession>A0A7I8VWR3</accession>
<organism evidence="1 2">
    <name type="scientific">Dimorphilus gyrociliatus</name>
    <dbReference type="NCBI Taxonomy" id="2664684"/>
    <lineage>
        <taxon>Eukaryota</taxon>
        <taxon>Metazoa</taxon>
        <taxon>Spiralia</taxon>
        <taxon>Lophotrochozoa</taxon>
        <taxon>Annelida</taxon>
        <taxon>Polychaeta</taxon>
        <taxon>Polychaeta incertae sedis</taxon>
        <taxon>Dinophilidae</taxon>
        <taxon>Dimorphilus</taxon>
    </lineage>
</organism>
<comment type="caution">
    <text evidence="1">The sequence shown here is derived from an EMBL/GenBank/DDBJ whole genome shotgun (WGS) entry which is preliminary data.</text>
</comment>
<evidence type="ECO:0000313" key="1">
    <source>
        <dbReference type="EMBL" id="CAD5120666.1"/>
    </source>
</evidence>
<dbReference type="Proteomes" id="UP000549394">
    <property type="component" value="Unassembled WGS sequence"/>
</dbReference>
<gene>
    <name evidence="1" type="ORF">DGYR_LOCUS8731</name>
</gene>
<protein>
    <submittedName>
        <fullName evidence="1">DgyrCDS9229</fullName>
    </submittedName>
</protein>